<dbReference type="KEGG" id="cdo:CDOO_07550"/>
<proteinExistence type="predicted"/>
<dbReference type="Pfam" id="PF12802">
    <property type="entry name" value="MarR_2"/>
    <property type="match status" value="1"/>
</dbReference>
<dbReference type="AlphaFoldDB" id="A0A097IG68"/>
<keyword evidence="4" id="KW-1185">Reference proteome</keyword>
<dbReference type="PANTHER" id="PTHR30363:SF28">
    <property type="entry name" value="TRANSCRIPTIONAL REGULATORY PROTEIN-RELATED"/>
    <property type="match status" value="1"/>
</dbReference>
<evidence type="ECO:0000313" key="3">
    <source>
        <dbReference type="EMBL" id="AIT61126.1"/>
    </source>
</evidence>
<dbReference type="STRING" id="558173.CDOO_07550"/>
<dbReference type="HOGENOM" id="CLU_078469_0_0_11"/>
<dbReference type="OrthoDB" id="3375207at2"/>
<dbReference type="PANTHER" id="PTHR30363">
    <property type="entry name" value="HTH-TYPE TRANSCRIPTIONAL REGULATOR SRLR-RELATED"/>
    <property type="match status" value="1"/>
</dbReference>
<feature type="region of interest" description="Disordered" evidence="1">
    <location>
        <begin position="212"/>
        <end position="263"/>
    </location>
</feature>
<name>A0A097IG68_9CORY</name>
<gene>
    <name evidence="3" type="ORF">CDOO_07550</name>
</gene>
<dbReference type="InterPro" id="IPR050313">
    <property type="entry name" value="Carb_Metab_HTH_regulators"/>
</dbReference>
<evidence type="ECO:0000256" key="1">
    <source>
        <dbReference type="SAM" id="MobiDB-lite"/>
    </source>
</evidence>
<dbReference type="GO" id="GO:0003700">
    <property type="term" value="F:DNA-binding transcription factor activity"/>
    <property type="evidence" value="ECO:0007669"/>
    <property type="project" value="InterPro"/>
</dbReference>
<dbReference type="Proteomes" id="UP000029914">
    <property type="component" value="Chromosome"/>
</dbReference>
<accession>A0A097IG68</accession>
<dbReference type="CDD" id="cd00090">
    <property type="entry name" value="HTH_ARSR"/>
    <property type="match status" value="1"/>
</dbReference>
<dbReference type="EMBL" id="CP006764">
    <property type="protein sequence ID" value="AIT61126.1"/>
    <property type="molecule type" value="Genomic_DNA"/>
</dbReference>
<reference evidence="3 4" key="1">
    <citation type="submission" date="2013-09" db="EMBL/GenBank/DDBJ databases">
        <title>Complete genome sequence of Corynebacterium doosanense CAU 212(T) (=DSM 45436(T)), isolated from activated sludge.</title>
        <authorList>
            <person name="Schaffert L."/>
            <person name="Albersmeier A."/>
            <person name="Kalinowski J."/>
            <person name="Ruckert C."/>
        </authorList>
    </citation>
    <scope>NUCLEOTIDE SEQUENCE [LARGE SCALE GENOMIC DNA]</scope>
    <source>
        <strain evidence="3 4">CAU 212</strain>
    </source>
</reference>
<dbReference type="RefSeq" id="WP_018021694.1">
    <property type="nucleotide sequence ID" value="NZ_AQUX01000003.1"/>
</dbReference>
<organism evidence="3 4">
    <name type="scientific">Corynebacterium doosanense CAU 212 = DSM 45436</name>
    <dbReference type="NCBI Taxonomy" id="558173"/>
    <lineage>
        <taxon>Bacteria</taxon>
        <taxon>Bacillati</taxon>
        <taxon>Actinomycetota</taxon>
        <taxon>Actinomycetes</taxon>
        <taxon>Mycobacteriales</taxon>
        <taxon>Corynebacteriaceae</taxon>
        <taxon>Corynebacterium</taxon>
    </lineage>
</organism>
<dbReference type="InterPro" id="IPR011991">
    <property type="entry name" value="ArsR-like_HTH"/>
</dbReference>
<evidence type="ECO:0000313" key="4">
    <source>
        <dbReference type="Proteomes" id="UP000029914"/>
    </source>
</evidence>
<dbReference type="InterPro" id="IPR000835">
    <property type="entry name" value="HTH_MarR-typ"/>
</dbReference>
<dbReference type="InterPro" id="IPR036388">
    <property type="entry name" value="WH-like_DNA-bd_sf"/>
</dbReference>
<dbReference type="SUPFAM" id="SSF46785">
    <property type="entry name" value="Winged helix' DNA-binding domain"/>
    <property type="match status" value="1"/>
</dbReference>
<dbReference type="InterPro" id="IPR036390">
    <property type="entry name" value="WH_DNA-bd_sf"/>
</dbReference>
<feature type="compositionally biased region" description="Low complexity" evidence="1">
    <location>
        <begin position="232"/>
        <end position="253"/>
    </location>
</feature>
<protein>
    <submittedName>
        <fullName evidence="3">ArsR family transcriptional regulator</fullName>
    </submittedName>
</protein>
<dbReference type="Gene3D" id="1.10.10.10">
    <property type="entry name" value="Winged helix-like DNA-binding domain superfamily/Winged helix DNA-binding domain"/>
    <property type="match status" value="1"/>
</dbReference>
<sequence>MTEARVTRTNEGETRQDVLVLLLKLGPVTASDLGERLGFSAAGVRRHLDNLVNDGLAETTSRKTSGRGRPAKHFRLTDRGRAHFGHDYDNLASAALDTLRQVGGSEAVREFARQRAESVLRDVAPATSEEGSVETTTRLLAEAFDRGGYAATVTSAGAGIQLCQHHCPVASVAAEHPELCEVEHEVIASKLGHHVQPLATIIDGHGICTTNIPLNRKPEPGADQNSPDHPNHPGSPGSPEHSAESAESAAPAPTWTNNERRTS</sequence>
<evidence type="ECO:0000259" key="2">
    <source>
        <dbReference type="Pfam" id="PF12802"/>
    </source>
</evidence>
<dbReference type="eggNOG" id="COG2345">
    <property type="taxonomic scope" value="Bacteria"/>
</dbReference>
<feature type="domain" description="HTH marR-type" evidence="2">
    <location>
        <begin position="17"/>
        <end position="67"/>
    </location>
</feature>